<feature type="transmembrane region" description="Helical" evidence="1">
    <location>
        <begin position="288"/>
        <end position="311"/>
    </location>
</feature>
<name>A0A0G0TN93_9BACT</name>
<keyword evidence="1" id="KW-0812">Transmembrane</keyword>
<protein>
    <submittedName>
        <fullName evidence="2">Uncharacterized protein</fullName>
    </submittedName>
</protein>
<feature type="transmembrane region" description="Helical" evidence="1">
    <location>
        <begin position="332"/>
        <end position="350"/>
    </location>
</feature>
<dbReference type="EMBL" id="LBYI01000037">
    <property type="protein sequence ID" value="KKR48515.1"/>
    <property type="molecule type" value="Genomic_DNA"/>
</dbReference>
<organism evidence="2 3">
    <name type="scientific">Candidatus Curtissbacteria bacterium GW2011_GWA1_40_16</name>
    <dbReference type="NCBI Taxonomy" id="1618405"/>
    <lineage>
        <taxon>Bacteria</taxon>
        <taxon>Candidatus Curtissiibacteriota</taxon>
    </lineage>
</organism>
<feature type="transmembrane region" description="Helical" evidence="1">
    <location>
        <begin position="72"/>
        <end position="91"/>
    </location>
</feature>
<proteinExistence type="predicted"/>
<dbReference type="Proteomes" id="UP000034531">
    <property type="component" value="Unassembled WGS sequence"/>
</dbReference>
<reference evidence="2 3" key="1">
    <citation type="journal article" date="2015" name="Nature">
        <title>rRNA introns, odd ribosomes, and small enigmatic genomes across a large radiation of phyla.</title>
        <authorList>
            <person name="Brown C.T."/>
            <person name="Hug L.A."/>
            <person name="Thomas B.C."/>
            <person name="Sharon I."/>
            <person name="Castelle C.J."/>
            <person name="Singh A."/>
            <person name="Wilkins M.J."/>
            <person name="Williams K.H."/>
            <person name="Banfield J.F."/>
        </authorList>
    </citation>
    <scope>NUCLEOTIDE SEQUENCE [LARGE SCALE GENOMIC DNA]</scope>
</reference>
<gene>
    <name evidence="2" type="ORF">UT84_C0037G0007</name>
</gene>
<feature type="transmembrane region" description="Helical" evidence="1">
    <location>
        <begin position="397"/>
        <end position="414"/>
    </location>
</feature>
<feature type="transmembrane region" description="Helical" evidence="1">
    <location>
        <begin position="98"/>
        <end position="116"/>
    </location>
</feature>
<evidence type="ECO:0000313" key="3">
    <source>
        <dbReference type="Proteomes" id="UP000034531"/>
    </source>
</evidence>
<dbReference type="AlphaFoldDB" id="A0A0G0TN93"/>
<feature type="transmembrane region" description="Helical" evidence="1">
    <location>
        <begin position="182"/>
        <end position="207"/>
    </location>
</feature>
<keyword evidence="1" id="KW-0472">Membrane</keyword>
<keyword evidence="1" id="KW-1133">Transmembrane helix</keyword>
<sequence length="580" mass="66190">MKFTYNPNFLAVFFLLLFSFFALKDLARPGFYTSHDGETHVARIAQYYQAIADGQIPPRWAKTLNGGLGSPIFVYIYPLPYLLASAIHFFGVSFTSSFEILIATTFVLSELFAFLWLKEVFNSQKAAFLGALFYTWVPYKFSLIYVRGSISEALAYTFVPALLWSLTRLSKNTNLKHAAVTSLFFATILLSQNLVAYMILPVIAGYILILSILHKSIKYFILTIFAAIWGLIISSVTYLPVIFERNLIHFDELFQKVYNAHFITLNQLIHSPWDYGFSLPGLNDSMSFQIGLANILVVFLTIVLTIILLFGKAQFSRNTARFLVNIPNQTEIVITIFFFIIFIISIFLMLDIKTSVLFWKNFKPIQFVDIPWRFLGISAIAAAFLASFVAKTTRSGLFFLLIIAAVIIANRNHLRINEPKFYSDDFFLNYQGSATQYNEFTPRTRYSTGVTDDFNSRIESIKGNINIYDLNQKSNLLSFNTQNEKPARIQVNLIKFKGWQIFMDGQKFVNDPTLVDKSYGFSYRSKIDTSGLSDLIVPQGQHNFIFKYKETSLRNLANILSILSILLALSIIVKRQNAKV</sequence>
<evidence type="ECO:0000256" key="1">
    <source>
        <dbReference type="SAM" id="Phobius"/>
    </source>
</evidence>
<feature type="transmembrane region" description="Helical" evidence="1">
    <location>
        <begin position="556"/>
        <end position="573"/>
    </location>
</feature>
<comment type="caution">
    <text evidence="2">The sequence shown here is derived from an EMBL/GenBank/DDBJ whole genome shotgun (WGS) entry which is preliminary data.</text>
</comment>
<feature type="transmembrane region" description="Helical" evidence="1">
    <location>
        <begin position="219"/>
        <end position="243"/>
    </location>
</feature>
<feature type="transmembrane region" description="Helical" evidence="1">
    <location>
        <begin position="370"/>
        <end position="390"/>
    </location>
</feature>
<accession>A0A0G0TN93</accession>
<feature type="transmembrane region" description="Helical" evidence="1">
    <location>
        <begin position="153"/>
        <end position="170"/>
    </location>
</feature>
<evidence type="ECO:0000313" key="2">
    <source>
        <dbReference type="EMBL" id="KKR48515.1"/>
    </source>
</evidence>